<dbReference type="InterPro" id="IPR052764">
    <property type="entry name" value="GH20_Enzymes"/>
</dbReference>
<dbReference type="InterPro" id="IPR015883">
    <property type="entry name" value="Glyco_hydro_20_cat"/>
</dbReference>
<dbReference type="CDD" id="cd23386">
    <property type="entry name" value="beta-trefoil_Ricin_LNBase"/>
    <property type="match status" value="1"/>
</dbReference>
<dbReference type="InterPro" id="IPR025705">
    <property type="entry name" value="Beta_hexosaminidase_sua/sub"/>
</dbReference>
<dbReference type="InterPro" id="IPR035992">
    <property type="entry name" value="Ricin_B-like_lectins"/>
</dbReference>
<dbReference type="PANTHER" id="PTHR43678">
    <property type="entry name" value="PUTATIVE (AFU_ORTHOLOGUE AFUA_2G00640)-RELATED"/>
    <property type="match status" value="1"/>
</dbReference>
<dbReference type="EC" id="3.2.1.52" evidence="6"/>
<proteinExistence type="inferred from homology"/>
<dbReference type="Gene3D" id="3.20.20.80">
    <property type="entry name" value="Glycosidases"/>
    <property type="match status" value="1"/>
</dbReference>
<evidence type="ECO:0000313" key="7">
    <source>
        <dbReference type="Proteomes" id="UP001223072"/>
    </source>
</evidence>
<dbReference type="InterPro" id="IPR017853">
    <property type="entry name" value="GH"/>
</dbReference>
<dbReference type="Gene3D" id="2.80.10.50">
    <property type="match status" value="1"/>
</dbReference>
<dbReference type="SUPFAM" id="SSF50370">
    <property type="entry name" value="Ricin B-like lectins"/>
    <property type="match status" value="1"/>
</dbReference>
<evidence type="ECO:0000256" key="1">
    <source>
        <dbReference type="ARBA" id="ARBA00006285"/>
    </source>
</evidence>
<evidence type="ECO:0000313" key="6">
    <source>
        <dbReference type="EMBL" id="MDQ0936579.1"/>
    </source>
</evidence>
<feature type="domain" description="Glycoside hydrolase family 20 catalytic" evidence="4">
    <location>
        <begin position="265"/>
        <end position="468"/>
    </location>
</feature>
<protein>
    <submittedName>
        <fullName evidence="6">Hexosaminidase</fullName>
        <ecNumber evidence="6">3.2.1.52</ecNumber>
    </submittedName>
</protein>
<evidence type="ECO:0000259" key="5">
    <source>
        <dbReference type="Pfam" id="PF02838"/>
    </source>
</evidence>
<dbReference type="PRINTS" id="PR00738">
    <property type="entry name" value="GLHYDRLASE20"/>
</dbReference>
<dbReference type="Gene3D" id="3.30.379.10">
    <property type="entry name" value="Chitobiase/beta-hexosaminidase domain 2-like"/>
    <property type="match status" value="1"/>
</dbReference>
<dbReference type="Proteomes" id="UP001223072">
    <property type="component" value="Unassembled WGS sequence"/>
</dbReference>
<reference evidence="6 7" key="1">
    <citation type="submission" date="2023-07" db="EMBL/GenBank/DDBJ databases">
        <title>Comparative genomics of wheat-associated soil bacteria to identify genetic determinants of phenazine resistance.</title>
        <authorList>
            <person name="Mouncey N."/>
        </authorList>
    </citation>
    <scope>NUCLEOTIDE SEQUENCE [LARGE SCALE GENOMIC DNA]</scope>
    <source>
        <strain evidence="6 7">W2I16</strain>
    </source>
</reference>
<dbReference type="InterPro" id="IPR015882">
    <property type="entry name" value="HEX_bac_N"/>
</dbReference>
<dbReference type="SUPFAM" id="SSF51445">
    <property type="entry name" value="(Trans)glycosidases"/>
    <property type="match status" value="1"/>
</dbReference>
<keyword evidence="3 6" id="KW-0326">Glycosidase</keyword>
<gene>
    <name evidence="6" type="ORF">QFZ49_006554</name>
</gene>
<organism evidence="6 7">
    <name type="scientific">Streptomyces turgidiscabies</name>
    <dbReference type="NCBI Taxonomy" id="85558"/>
    <lineage>
        <taxon>Bacteria</taxon>
        <taxon>Bacillati</taxon>
        <taxon>Actinomycetota</taxon>
        <taxon>Actinomycetes</taxon>
        <taxon>Kitasatosporales</taxon>
        <taxon>Streptomycetaceae</taxon>
        <taxon>Streptomyces</taxon>
    </lineage>
</organism>
<sequence length="677" mass="73576">MDLGHSGRVSWTFPTAAYPASLADSPVVRSLAEPRWLRAPLTPPGVRSVITPPMEGSFQMSTYPRSRLLGAAVALLLLALPVQASARTGAAGTAVTPVTVPALANWTPEQGRYQYRSAARLVADTGPERRVADTLADDLRAAGHGTPPVVSGGARAGDIVIEVTPARTALGAEGYELRPGARLSVTGATESGAFYGTRTLLQLLAQGDRIPAGRTVDVPRYAERGVGVCACYIHISTGWLENLVHDMAYAKLNQLLLELKVKSDAHPEANTWGYYTRDEIRRLVALGDKYHVEIIPEINSPGHMDPWIENRPDLQLTDSGGNRQPSRLDITRPAAFDYYTSLIDEYAQVFTGGSWHMGADEYMLGSDFAKYPQILRYARERFGANATPQDAFIDFVNRVRAHLAAGGRKLRVWNDGLTGANTVPVTAGTTVEHWLNVAVKPSQLRAQGYPLMNAAYALYLVRGGFHSDTKGLYDQSWDPRDFEGEQLASSQGITGAKISLWPDNGRGETENEVAVDTDPALRRLAQATWGDPHPDATYARFTARGTAVGHAPGWRDLTRVPVTDGTYTLRADGVSLAAEVRRTPDGYVTVKTGTGCLEVRGGQLTLNTPLQPGVEVTTQTCDIANTVQRWEVEPSEGGYRLVNAITRMAAHVTDDGRLVQYPPDQRPPAVWHLTPVR</sequence>
<keyword evidence="7" id="KW-1185">Reference proteome</keyword>
<dbReference type="PANTHER" id="PTHR43678:SF1">
    <property type="entry name" value="BETA-N-ACETYLHEXOSAMINIDASE"/>
    <property type="match status" value="1"/>
</dbReference>
<feature type="domain" description="Beta-hexosaminidase bacterial type N-terminal" evidence="5">
    <location>
        <begin position="98"/>
        <end position="217"/>
    </location>
</feature>
<dbReference type="EMBL" id="JAUSZS010000008">
    <property type="protein sequence ID" value="MDQ0936579.1"/>
    <property type="molecule type" value="Genomic_DNA"/>
</dbReference>
<evidence type="ECO:0000259" key="4">
    <source>
        <dbReference type="Pfam" id="PF00728"/>
    </source>
</evidence>
<dbReference type="SUPFAM" id="SSF55545">
    <property type="entry name" value="beta-N-acetylhexosaminidase-like domain"/>
    <property type="match status" value="1"/>
</dbReference>
<dbReference type="InterPro" id="IPR029018">
    <property type="entry name" value="Hex-like_dom2"/>
</dbReference>
<comment type="similarity">
    <text evidence="1">Belongs to the glycosyl hydrolase 20 family.</text>
</comment>
<name>A0ABU0RX70_9ACTN</name>
<comment type="caution">
    <text evidence="6">The sequence shown here is derived from an EMBL/GenBank/DDBJ whole genome shotgun (WGS) entry which is preliminary data.</text>
</comment>
<keyword evidence="2 6" id="KW-0378">Hydrolase</keyword>
<dbReference type="Pfam" id="PF02838">
    <property type="entry name" value="Glyco_hydro_20b"/>
    <property type="match status" value="1"/>
</dbReference>
<evidence type="ECO:0000256" key="2">
    <source>
        <dbReference type="ARBA" id="ARBA00022801"/>
    </source>
</evidence>
<dbReference type="GO" id="GO:0004563">
    <property type="term" value="F:beta-N-acetylhexosaminidase activity"/>
    <property type="evidence" value="ECO:0007669"/>
    <property type="project" value="UniProtKB-EC"/>
</dbReference>
<accession>A0ABU0RX70</accession>
<evidence type="ECO:0000256" key="3">
    <source>
        <dbReference type="ARBA" id="ARBA00023295"/>
    </source>
</evidence>
<dbReference type="Pfam" id="PF00728">
    <property type="entry name" value="Glyco_hydro_20"/>
    <property type="match status" value="1"/>
</dbReference>